<evidence type="ECO:0000256" key="1">
    <source>
        <dbReference type="SAM" id="MobiDB-lite"/>
    </source>
</evidence>
<dbReference type="GO" id="GO:0000162">
    <property type="term" value="P:L-tryptophan biosynthetic process"/>
    <property type="evidence" value="ECO:0007669"/>
    <property type="project" value="TreeGrafter"/>
</dbReference>
<evidence type="ECO:0000313" key="4">
    <source>
        <dbReference type="Proteomes" id="UP000598775"/>
    </source>
</evidence>
<accession>A0A917BHV2</accession>
<dbReference type="InterPro" id="IPR019999">
    <property type="entry name" value="Anth_synth_I-like"/>
</dbReference>
<comment type="caution">
    <text evidence="3">The sequence shown here is derived from an EMBL/GenBank/DDBJ whole genome shotgun (WGS) entry which is preliminary data.</text>
</comment>
<organism evidence="3 4">
    <name type="scientific">Subtercola lobariae</name>
    <dbReference type="NCBI Taxonomy" id="1588641"/>
    <lineage>
        <taxon>Bacteria</taxon>
        <taxon>Bacillati</taxon>
        <taxon>Actinomycetota</taxon>
        <taxon>Actinomycetes</taxon>
        <taxon>Micrococcales</taxon>
        <taxon>Microbacteriaceae</taxon>
        <taxon>Subtercola</taxon>
    </lineage>
</organism>
<dbReference type="AlphaFoldDB" id="A0A917BHV2"/>
<dbReference type="InterPro" id="IPR005802">
    <property type="entry name" value="ADC_synth_comp_1"/>
</dbReference>
<dbReference type="PANTHER" id="PTHR11236">
    <property type="entry name" value="AMINOBENZOATE/ANTHRANILATE SYNTHASE"/>
    <property type="match status" value="1"/>
</dbReference>
<dbReference type="GO" id="GO:0005737">
    <property type="term" value="C:cytoplasm"/>
    <property type="evidence" value="ECO:0007669"/>
    <property type="project" value="TreeGrafter"/>
</dbReference>
<feature type="compositionally biased region" description="Gly residues" evidence="1">
    <location>
        <begin position="44"/>
        <end position="53"/>
    </location>
</feature>
<dbReference type="GO" id="GO:0046820">
    <property type="term" value="F:4-amino-4-deoxychorismate synthase activity"/>
    <property type="evidence" value="ECO:0007669"/>
    <property type="project" value="TreeGrafter"/>
</dbReference>
<feature type="domain" description="Chorismate-utilising enzyme C-terminal" evidence="2">
    <location>
        <begin position="270"/>
        <end position="523"/>
    </location>
</feature>
<dbReference type="Pfam" id="PF00425">
    <property type="entry name" value="Chorismate_bind"/>
    <property type="match status" value="1"/>
</dbReference>
<protein>
    <recommendedName>
        <fullName evidence="2">Chorismate-utilising enzyme C-terminal domain-containing protein</fullName>
    </recommendedName>
</protein>
<evidence type="ECO:0000259" key="2">
    <source>
        <dbReference type="Pfam" id="PF00425"/>
    </source>
</evidence>
<dbReference type="GO" id="GO:0009396">
    <property type="term" value="P:folic acid-containing compound biosynthetic process"/>
    <property type="evidence" value="ECO:0007669"/>
    <property type="project" value="InterPro"/>
</dbReference>
<dbReference type="PANTHER" id="PTHR11236:SF18">
    <property type="entry name" value="AMINODEOXYCHORISMATE SYNTHASE"/>
    <property type="match status" value="1"/>
</dbReference>
<reference evidence="3 4" key="1">
    <citation type="journal article" date="2014" name="Int. J. Syst. Evol. Microbiol.">
        <title>Complete genome sequence of Corynebacterium casei LMG S-19264T (=DSM 44701T), isolated from a smear-ripened cheese.</title>
        <authorList>
            <consortium name="US DOE Joint Genome Institute (JGI-PGF)"/>
            <person name="Walter F."/>
            <person name="Albersmeier A."/>
            <person name="Kalinowski J."/>
            <person name="Ruckert C."/>
        </authorList>
    </citation>
    <scope>NUCLEOTIDE SEQUENCE [LARGE SCALE GENOMIC DNA]</scope>
    <source>
        <strain evidence="3 4">CGMCC 1.12976</strain>
    </source>
</reference>
<proteinExistence type="predicted"/>
<dbReference type="EMBL" id="BMGP01000008">
    <property type="protein sequence ID" value="GGF40616.1"/>
    <property type="molecule type" value="Genomic_DNA"/>
</dbReference>
<feature type="compositionally biased region" description="Basic and acidic residues" evidence="1">
    <location>
        <begin position="28"/>
        <end position="42"/>
    </location>
</feature>
<dbReference type="SUPFAM" id="SSF56322">
    <property type="entry name" value="ADC synthase"/>
    <property type="match status" value="1"/>
</dbReference>
<gene>
    <name evidence="3" type="ORF">GCM10011399_36690</name>
</gene>
<dbReference type="PRINTS" id="PR00095">
    <property type="entry name" value="ANTSNTHASEI"/>
</dbReference>
<dbReference type="Proteomes" id="UP000598775">
    <property type="component" value="Unassembled WGS sequence"/>
</dbReference>
<dbReference type="GO" id="GO:0008153">
    <property type="term" value="P:4-aminobenzoate biosynthetic process"/>
    <property type="evidence" value="ECO:0007669"/>
    <property type="project" value="TreeGrafter"/>
</dbReference>
<dbReference type="InterPro" id="IPR015890">
    <property type="entry name" value="Chorismate_C"/>
</dbReference>
<keyword evidence="4" id="KW-1185">Reference proteome</keyword>
<dbReference type="InterPro" id="IPR005801">
    <property type="entry name" value="ADC_synthase"/>
</dbReference>
<dbReference type="NCBIfam" id="TIGR00553">
    <property type="entry name" value="pabB"/>
    <property type="match status" value="1"/>
</dbReference>
<name>A0A917BHV2_9MICO</name>
<feature type="region of interest" description="Disordered" evidence="1">
    <location>
        <begin position="28"/>
        <end position="60"/>
    </location>
</feature>
<dbReference type="Gene3D" id="3.60.120.10">
    <property type="entry name" value="Anthranilate synthase"/>
    <property type="match status" value="1"/>
</dbReference>
<evidence type="ECO:0000313" key="3">
    <source>
        <dbReference type="EMBL" id="GGF40616.1"/>
    </source>
</evidence>
<sequence>MKCHRTGAALIDEPRVCDQKALPGIRNRSELLKGSAPKDEPARGGAGRLGGRGGRGRLGHDTPYANTVSRRLISSNLGCWVDPAVAFEALYAGAQTAFWLDSGPDAVVGMSYIGAAASSAAGRLGASAVDHAGAAVLDDIEKSLAVERGGAPGFGFGGFAAAAAADAAAAAAAGLPAFQLGWVGWLAYDVEDSRFMFVDRAIAFDHAARTVTLLALAEDDEAPEPWLEATAEQLRVAGNRGVDHSGRFADSVASASTLAAPAARWRHSPPEYLRLVRECQRLIGEGDAYQLCLTNEVTVAVHPEPLATYRALRAANPTHHGGFMRFGEMSLLSSSPEQFLEVTAGGAITTKPIKGTRPRGSTPESDAALRDELRENVKERAENVMIVDLMRNDLGRVAQTGTVRVTALFEVESFSTVHQLVSTVTAQLADGLTGVDAVRASFPAGSMTGAPKISAMQILNRLERGRRGIYAGAFGYFGLDGRVDLAMSIRSIVLSPTGASIGTGGGITALSVPEDELAEIEVKAAPLLAVLGVVDARG</sequence>